<dbReference type="InterPro" id="IPR018905">
    <property type="entry name" value="A-galactase_NEW3"/>
</dbReference>
<protein>
    <recommendedName>
        <fullName evidence="3">exo-alpha-sialidase</fullName>
        <ecNumber evidence="3">3.2.1.18</ecNumber>
    </recommendedName>
</protein>
<dbReference type="PANTHER" id="PTHR10628:SF30">
    <property type="entry name" value="EXO-ALPHA-SIALIDASE"/>
    <property type="match status" value="1"/>
</dbReference>
<keyword evidence="5" id="KW-0732">Signal</keyword>
<evidence type="ECO:0000256" key="3">
    <source>
        <dbReference type="ARBA" id="ARBA00012733"/>
    </source>
</evidence>
<feature type="domain" description="FHA" evidence="6">
    <location>
        <begin position="311"/>
        <end position="367"/>
    </location>
</feature>
<evidence type="ECO:0000256" key="1">
    <source>
        <dbReference type="ARBA" id="ARBA00000427"/>
    </source>
</evidence>
<evidence type="ECO:0000313" key="7">
    <source>
        <dbReference type="EMBL" id="MBD3943879.1"/>
    </source>
</evidence>
<dbReference type="SMART" id="SM00495">
    <property type="entry name" value="ChtBD3"/>
    <property type="match status" value="2"/>
</dbReference>
<keyword evidence="4" id="KW-0378">Hydrolase</keyword>
<reference evidence="7 8" key="1">
    <citation type="submission" date="2020-09" db="EMBL/GenBank/DDBJ databases">
        <title>Isolation and identification of active actinomycetes.</title>
        <authorList>
            <person name="Li X."/>
        </authorList>
    </citation>
    <scope>NUCLEOTIDE SEQUENCE [LARGE SCALE GENOMIC DNA]</scope>
    <source>
        <strain evidence="7 8">NEAU-LLC</strain>
    </source>
</reference>
<evidence type="ECO:0000256" key="2">
    <source>
        <dbReference type="ARBA" id="ARBA00009348"/>
    </source>
</evidence>
<dbReference type="Gene3D" id="2.60.40.10">
    <property type="entry name" value="Immunoglobulins"/>
    <property type="match status" value="1"/>
</dbReference>
<dbReference type="CDD" id="cd15482">
    <property type="entry name" value="Sialidase_non-viral"/>
    <property type="match status" value="1"/>
</dbReference>
<sequence length="972" mass="100796">MARLLPRFGIAVPALIVALTLGGGMPALAASTPDYLNDPTDPPDTYAAQNLAADRTAENFFYRIPTIAHLGEGVVVAAWDARPGSAGDSPNPNSIIQRRSTDNGVTWGPLQIIAAGHVADATAPRHGYSDPSYVYDRETGRLFAFFVYSKDQGFGGSAYGNDDADRQVISSAVIQSDDGGLTWSEPRLITDVTKTATGTTVDGRYIPVAGDIKGNFATSGGGIQLRYGEHAGRLIQQYAGTVLLANGSTAIQAYSVYSDDHGATWHKGANVGTGMDENKVVELSDGRVMLNSRDSSNGRLRKIALSDDGGATYGPVTADADLPDPTNNAAIVRLHPDAAQGSADAQRLLFVNSNNGANGSRVNGAVRVSCDDGQTWPGLRTIDTGSFAYASAAVLDDGRVGVLWERNYTNDMQLSTFDETWLNYVCAPLSAPAQQATAGASVTVPVTVTNQEQAPLTGDVTFFTPTGWTATTAHVTALAPDASVTVEVAVTTPADGQGTQNLQAAFTASDGRLSQSTTAFRLPAPLGATLTSTLTSPSRDVVASPYQVGDVLAYTVRVVSTSDVVTTVTPNEANFTSGFLPTACRWQNLPARDAYNCTTPRHTITADDLARGWYAPEFSFTVAPPADPSAGVTVSYTGAAIALRDGVLDAAITGSRGDTGRDLASDPYRVGEQLPYTFRVDNASALATTVTPTAGAFAPFVPPGAGNCRFQNLAGGAGYTCATAKHTVTQDDVDRGFFDATTTWSLTATGQSAKTVAVAAAEVDVVARAPQLGGTVSGTWNDVNGDGVATIGDTVTFTASVANTGNVRLDGVTAGDLSGVTLAAGAAAQIHSSTVVVTAEHLAAGAVAAPSFDATASNGSRAVEAGIAGAAVALPVPAAWGATTAYDTGDRVVFDGRQWVAAWWTKAQGPGDPWGAWQEYASDESAATVWTASRIFDTGDVVVHDGRTFTAKWWTRNQTPGAKNGPWAVTTG</sequence>
<dbReference type="SUPFAM" id="SSF51055">
    <property type="entry name" value="Carbohydrate binding domain"/>
    <property type="match status" value="2"/>
</dbReference>
<comment type="catalytic activity">
    <reaction evidence="1">
        <text>Hydrolysis of alpha-(2-&gt;3)-, alpha-(2-&gt;6)-, alpha-(2-&gt;8)- glycosidic linkages of terminal sialic acid residues in oligosaccharides, glycoproteins, glycolipids, colominic acid and synthetic substrates.</text>
        <dbReference type="EC" id="3.2.1.18"/>
    </reaction>
</comment>
<dbReference type="Gene3D" id="2.10.10.20">
    <property type="entry name" value="Carbohydrate-binding module superfamily 5/12"/>
    <property type="match status" value="2"/>
</dbReference>
<dbReference type="Proteomes" id="UP000598426">
    <property type="component" value="Unassembled WGS sequence"/>
</dbReference>
<dbReference type="EC" id="3.2.1.18" evidence="3"/>
<feature type="signal peptide" evidence="5">
    <location>
        <begin position="1"/>
        <end position="29"/>
    </location>
</feature>
<dbReference type="Pfam" id="PF10633">
    <property type="entry name" value="NPCBM_assoc"/>
    <property type="match status" value="1"/>
</dbReference>
<dbReference type="InterPro" id="IPR011040">
    <property type="entry name" value="Sialidase"/>
</dbReference>
<feature type="chain" id="PRO_5046541653" description="exo-alpha-sialidase" evidence="5">
    <location>
        <begin position="30"/>
        <end position="972"/>
    </location>
</feature>
<comment type="similarity">
    <text evidence="2">Belongs to the glycosyl hydrolase 33 family.</text>
</comment>
<evidence type="ECO:0000259" key="6">
    <source>
        <dbReference type="PROSITE" id="PS50006"/>
    </source>
</evidence>
<dbReference type="Pfam" id="PF13088">
    <property type="entry name" value="BNR_2"/>
    <property type="match status" value="1"/>
</dbReference>
<dbReference type="CDD" id="cd12215">
    <property type="entry name" value="ChiC_BD"/>
    <property type="match status" value="2"/>
</dbReference>
<name>A0ABR8NTC8_9MICO</name>
<dbReference type="InterPro" id="IPR036278">
    <property type="entry name" value="Sialidase_sf"/>
</dbReference>
<dbReference type="SUPFAM" id="SSF50939">
    <property type="entry name" value="Sialidases"/>
    <property type="match status" value="1"/>
</dbReference>
<dbReference type="RefSeq" id="WP_191173476.1">
    <property type="nucleotide sequence ID" value="NZ_JACXZS010000018.1"/>
</dbReference>
<dbReference type="InterPro" id="IPR036573">
    <property type="entry name" value="CBM_sf_5/12"/>
</dbReference>
<evidence type="ECO:0000256" key="5">
    <source>
        <dbReference type="SAM" id="SignalP"/>
    </source>
</evidence>
<dbReference type="NCBIfam" id="TIGR01451">
    <property type="entry name" value="B_ant_repeat"/>
    <property type="match status" value="1"/>
</dbReference>
<gene>
    <name evidence="7" type="ORF">IF188_19490</name>
</gene>
<organism evidence="7 8">
    <name type="scientific">Microbacterium helvum</name>
    <dbReference type="NCBI Taxonomy" id="2773713"/>
    <lineage>
        <taxon>Bacteria</taxon>
        <taxon>Bacillati</taxon>
        <taxon>Actinomycetota</taxon>
        <taxon>Actinomycetes</taxon>
        <taxon>Micrococcales</taxon>
        <taxon>Microbacteriaceae</taxon>
        <taxon>Microbacterium</taxon>
    </lineage>
</organism>
<proteinExistence type="inferred from homology"/>
<dbReference type="InterPro" id="IPR003610">
    <property type="entry name" value="CBM5/12"/>
</dbReference>
<dbReference type="InterPro" id="IPR000253">
    <property type="entry name" value="FHA_dom"/>
</dbReference>
<dbReference type="PROSITE" id="PS50006">
    <property type="entry name" value="FHA_DOMAIN"/>
    <property type="match status" value="1"/>
</dbReference>
<keyword evidence="8" id="KW-1185">Reference proteome</keyword>
<dbReference type="PANTHER" id="PTHR10628">
    <property type="entry name" value="SIALIDASE"/>
    <property type="match status" value="1"/>
</dbReference>
<evidence type="ECO:0000313" key="8">
    <source>
        <dbReference type="Proteomes" id="UP000598426"/>
    </source>
</evidence>
<dbReference type="InterPro" id="IPR047589">
    <property type="entry name" value="DUF11_rpt"/>
</dbReference>
<dbReference type="Gene3D" id="2.120.10.10">
    <property type="match status" value="1"/>
</dbReference>
<evidence type="ECO:0000256" key="4">
    <source>
        <dbReference type="ARBA" id="ARBA00022801"/>
    </source>
</evidence>
<comment type="caution">
    <text evidence="7">The sequence shown here is derived from an EMBL/GenBank/DDBJ whole genome shotgun (WGS) entry which is preliminary data.</text>
</comment>
<dbReference type="EMBL" id="JACXZS010000018">
    <property type="protein sequence ID" value="MBD3943879.1"/>
    <property type="molecule type" value="Genomic_DNA"/>
</dbReference>
<accession>A0ABR8NTC8</accession>
<dbReference type="Pfam" id="PF02839">
    <property type="entry name" value="CBM_5_12"/>
    <property type="match status" value="1"/>
</dbReference>
<dbReference type="InterPro" id="IPR013783">
    <property type="entry name" value="Ig-like_fold"/>
</dbReference>
<dbReference type="InterPro" id="IPR026856">
    <property type="entry name" value="Sialidase_fam"/>
</dbReference>